<keyword evidence="1" id="KW-0732">Signal</keyword>
<evidence type="ECO:0000256" key="1">
    <source>
        <dbReference type="SAM" id="SignalP"/>
    </source>
</evidence>
<dbReference type="Proteomes" id="UP001595872">
    <property type="component" value="Unassembled WGS sequence"/>
</dbReference>
<evidence type="ECO:0000313" key="2">
    <source>
        <dbReference type="EMBL" id="MFC4912284.1"/>
    </source>
</evidence>
<sequence>MTTTRAAVTAVLLAGAAVLAGPGSALAAPTAATATPQVATAPADPCPPGYPELIGGGCLPPNF</sequence>
<dbReference type="EMBL" id="JBHSIT010000011">
    <property type="protein sequence ID" value="MFC4912284.1"/>
    <property type="molecule type" value="Genomic_DNA"/>
</dbReference>
<protein>
    <submittedName>
        <fullName evidence="2">Uncharacterized protein</fullName>
    </submittedName>
</protein>
<dbReference type="PROSITE" id="PS51318">
    <property type="entry name" value="TAT"/>
    <property type="match status" value="1"/>
</dbReference>
<proteinExistence type="predicted"/>
<evidence type="ECO:0000313" key="3">
    <source>
        <dbReference type="Proteomes" id="UP001595872"/>
    </source>
</evidence>
<feature type="signal peptide" evidence="1">
    <location>
        <begin position="1"/>
        <end position="27"/>
    </location>
</feature>
<organism evidence="2 3">
    <name type="scientific">Actinomadura gamaensis</name>
    <dbReference type="NCBI Taxonomy" id="1763541"/>
    <lineage>
        <taxon>Bacteria</taxon>
        <taxon>Bacillati</taxon>
        <taxon>Actinomycetota</taxon>
        <taxon>Actinomycetes</taxon>
        <taxon>Streptosporangiales</taxon>
        <taxon>Thermomonosporaceae</taxon>
        <taxon>Actinomadura</taxon>
    </lineage>
</organism>
<feature type="chain" id="PRO_5045967206" evidence="1">
    <location>
        <begin position="28"/>
        <end position="63"/>
    </location>
</feature>
<name>A0ABV9U8W9_9ACTN</name>
<accession>A0ABV9U8W9</accession>
<comment type="caution">
    <text evidence="2">The sequence shown here is derived from an EMBL/GenBank/DDBJ whole genome shotgun (WGS) entry which is preliminary data.</text>
</comment>
<keyword evidence="3" id="KW-1185">Reference proteome</keyword>
<gene>
    <name evidence="2" type="ORF">ACFPCY_33635</name>
</gene>
<reference evidence="3" key="1">
    <citation type="journal article" date="2019" name="Int. J. Syst. Evol. Microbiol.">
        <title>The Global Catalogue of Microorganisms (GCM) 10K type strain sequencing project: providing services to taxonomists for standard genome sequencing and annotation.</title>
        <authorList>
            <consortium name="The Broad Institute Genomics Platform"/>
            <consortium name="The Broad Institute Genome Sequencing Center for Infectious Disease"/>
            <person name="Wu L."/>
            <person name="Ma J."/>
        </authorList>
    </citation>
    <scope>NUCLEOTIDE SEQUENCE [LARGE SCALE GENOMIC DNA]</scope>
    <source>
        <strain evidence="3">KLKA75</strain>
    </source>
</reference>
<dbReference type="RefSeq" id="WP_378262025.1">
    <property type="nucleotide sequence ID" value="NZ_JBHSIT010000011.1"/>
</dbReference>
<dbReference type="InterPro" id="IPR006311">
    <property type="entry name" value="TAT_signal"/>
</dbReference>